<gene>
    <name evidence="2" type="ORF">M3D15_08280</name>
</gene>
<dbReference type="Proteomes" id="UP001525379">
    <property type="component" value="Unassembled WGS sequence"/>
</dbReference>
<sequence>MQQGPLIGVIRADGKGELRGEGIYRPVVAANADEVRALLMEHAISIAADQGAAVGLRVVDVDAVYPLVVGPRGEIAEAGMPEPKQPGDDELQPLKHEGYDPTLDAALRLPKPEMLSRTPDPEHLATREIPLRKRVTVDETVENDDDEIIDDFHDEGLDDSFDEDVEVLEDADAEAAAETPAPDAAHDADEANTWTPSFPRGRTADEPVAAPAPAPEVPKPDAAPTPRRSPLGDAFTIPDEVPTPKRPQQARPASAPAPAPAPARSTAIVKRVSNAPTLNDFLAEQDHDSRFPAQYGWRAGLRRGTGGLIKLGPGKRERQEREELAAIRRSFDGSKTIVVVNPKGGAHKTTASLMIAAMFGMHRGGYTLAWDNNETRGTLGWRSQRGDNDNTAVDLLRQLPKLEVMGGATIGDIDRFVRNQGAWKFDVLASDDDAASAAIIDDEAFSRLHRTLSRFYRVLVVDTGNNMRASNWEAALDVADQLVIVSTHREDTAASAAWLADGLRERGHEAKLRNAVTILSSPSTKGDRKLTQRLTEHFEQLTRAVVEVPYDHEFVGGGQLDIDRLAPATRAAWRHAAAVIAEGL</sequence>
<dbReference type="InterPro" id="IPR027417">
    <property type="entry name" value="P-loop_NTPase"/>
</dbReference>
<dbReference type="EMBL" id="JALXSQ010000036">
    <property type="protein sequence ID" value="MCT2043325.1"/>
    <property type="molecule type" value="Genomic_DNA"/>
</dbReference>
<reference evidence="2 3" key="1">
    <citation type="submission" date="2022-04" db="EMBL/GenBank/DDBJ databases">
        <title>Human microbiome associated bacterial genomes.</title>
        <authorList>
            <person name="Sandstrom S."/>
            <person name="Salamzade R."/>
            <person name="Kalan L.R."/>
        </authorList>
    </citation>
    <scope>NUCLEOTIDE SEQUENCE [LARGE SCALE GENOMIC DNA]</scope>
    <source>
        <strain evidence="3">p3-SID1799</strain>
    </source>
</reference>
<dbReference type="InterPro" id="IPR050625">
    <property type="entry name" value="ParA/MinD_ATPase"/>
</dbReference>
<dbReference type="Gene3D" id="3.40.50.300">
    <property type="entry name" value="P-loop containing nucleotide triphosphate hydrolases"/>
    <property type="match status" value="1"/>
</dbReference>
<dbReference type="PANTHER" id="PTHR43384:SF14">
    <property type="entry name" value="ESX-1 SECRETION-ASSOCIATED PROTEIN ESPI"/>
    <property type="match status" value="1"/>
</dbReference>
<evidence type="ECO:0000256" key="1">
    <source>
        <dbReference type="SAM" id="MobiDB-lite"/>
    </source>
</evidence>
<feature type="compositionally biased region" description="Pro residues" evidence="1">
    <location>
        <begin position="210"/>
        <end position="223"/>
    </location>
</feature>
<dbReference type="SUPFAM" id="SSF52540">
    <property type="entry name" value="P-loop containing nucleoside triphosphate hydrolases"/>
    <property type="match status" value="1"/>
</dbReference>
<evidence type="ECO:0000313" key="2">
    <source>
        <dbReference type="EMBL" id="MCT2043325.1"/>
    </source>
</evidence>
<evidence type="ECO:0000313" key="3">
    <source>
        <dbReference type="Proteomes" id="UP001525379"/>
    </source>
</evidence>
<comment type="caution">
    <text evidence="2">The sequence shown here is derived from an EMBL/GenBank/DDBJ whole genome shotgun (WGS) entry which is preliminary data.</text>
</comment>
<feature type="region of interest" description="Disordered" evidence="1">
    <location>
        <begin position="76"/>
        <end position="96"/>
    </location>
</feature>
<accession>A0ABT2HYE2</accession>
<dbReference type="PANTHER" id="PTHR43384">
    <property type="entry name" value="SEPTUM SITE-DETERMINING PROTEIN MIND HOMOLOG, CHLOROPLASTIC-RELATED"/>
    <property type="match status" value="1"/>
</dbReference>
<proteinExistence type="predicted"/>
<keyword evidence="3" id="KW-1185">Reference proteome</keyword>
<feature type="region of interest" description="Disordered" evidence="1">
    <location>
        <begin position="172"/>
        <end position="265"/>
    </location>
</feature>
<name>A0ABT2HYE2_9MICO</name>
<dbReference type="RefSeq" id="WP_260104526.1">
    <property type="nucleotide sequence ID" value="NZ_JALXSQ010000036.1"/>
</dbReference>
<protein>
    <submittedName>
        <fullName evidence="2">Chromosome partitioning protein</fullName>
    </submittedName>
</protein>
<organism evidence="2 3">
    <name type="scientific">Pseudoclavibacter albus</name>
    <dbReference type="NCBI Taxonomy" id="272241"/>
    <lineage>
        <taxon>Bacteria</taxon>
        <taxon>Bacillati</taxon>
        <taxon>Actinomycetota</taxon>
        <taxon>Actinomycetes</taxon>
        <taxon>Micrococcales</taxon>
        <taxon>Microbacteriaceae</taxon>
        <taxon>Pseudoclavibacter</taxon>
    </lineage>
</organism>